<feature type="compositionally biased region" description="Basic and acidic residues" evidence="1">
    <location>
        <begin position="304"/>
        <end position="315"/>
    </location>
</feature>
<feature type="region of interest" description="Disordered" evidence="1">
    <location>
        <begin position="259"/>
        <end position="351"/>
    </location>
</feature>
<accession>A0A165D5G8</accession>
<name>A0A165D5G8_EXIGL</name>
<sequence>MRHSVDRTSTLSTATSWTSQAEDRPRAPELKVYTSTQPARASSSSTTYCRFESDLRTTDASASRRVFLVNGAASKQLSPPTSPSTSSSTSTCRSDRRRGRPVAAQRTGRLKASAPYQRSTSRHVDLNASSAHAPAPPIPFVSIYFQLWVMDRYVTLHKHRSSPRDRSSPHNFAHKSSEASSIPRRPGEQSTCVEVVQDELHNIVSSSTPVSTSVAVLMDFLRFLQPTHHVRVRKVGRIWVATDTRHRQILQRCAKTGVNEDPYDLNEDRSCGSGGRFQRSRKERRRRVRRGHGSCKTSPWTSAARRDRPRKEVPCRSRGRVLDGASANTPETRRAGTARVSKGSDRLHEAR</sequence>
<feature type="region of interest" description="Disordered" evidence="1">
    <location>
        <begin position="71"/>
        <end position="131"/>
    </location>
</feature>
<dbReference type="InParanoid" id="A0A165D5G8"/>
<feature type="region of interest" description="Disordered" evidence="1">
    <location>
        <begin position="1"/>
        <end position="48"/>
    </location>
</feature>
<feature type="compositionally biased region" description="Polar residues" evidence="1">
    <location>
        <begin position="33"/>
        <end position="48"/>
    </location>
</feature>
<proteinExistence type="predicted"/>
<keyword evidence="3" id="KW-1185">Reference proteome</keyword>
<dbReference type="EMBL" id="KV426253">
    <property type="protein sequence ID" value="KZV83824.1"/>
    <property type="molecule type" value="Genomic_DNA"/>
</dbReference>
<evidence type="ECO:0000256" key="1">
    <source>
        <dbReference type="SAM" id="MobiDB-lite"/>
    </source>
</evidence>
<feature type="compositionally biased region" description="Basic and acidic residues" evidence="1">
    <location>
        <begin position="342"/>
        <end position="351"/>
    </location>
</feature>
<feature type="compositionally biased region" description="Basic residues" evidence="1">
    <location>
        <begin position="278"/>
        <end position="293"/>
    </location>
</feature>
<feature type="region of interest" description="Disordered" evidence="1">
    <location>
        <begin position="160"/>
        <end position="190"/>
    </location>
</feature>
<gene>
    <name evidence="2" type="ORF">EXIGLDRAFT_842645</name>
</gene>
<evidence type="ECO:0000313" key="2">
    <source>
        <dbReference type="EMBL" id="KZV83824.1"/>
    </source>
</evidence>
<feature type="compositionally biased region" description="Low complexity" evidence="1">
    <location>
        <begin position="83"/>
        <end position="92"/>
    </location>
</feature>
<organism evidence="2 3">
    <name type="scientific">Exidia glandulosa HHB12029</name>
    <dbReference type="NCBI Taxonomy" id="1314781"/>
    <lineage>
        <taxon>Eukaryota</taxon>
        <taxon>Fungi</taxon>
        <taxon>Dikarya</taxon>
        <taxon>Basidiomycota</taxon>
        <taxon>Agaricomycotina</taxon>
        <taxon>Agaricomycetes</taxon>
        <taxon>Auriculariales</taxon>
        <taxon>Exidiaceae</taxon>
        <taxon>Exidia</taxon>
    </lineage>
</organism>
<dbReference type="Proteomes" id="UP000077266">
    <property type="component" value="Unassembled WGS sequence"/>
</dbReference>
<evidence type="ECO:0000313" key="3">
    <source>
        <dbReference type="Proteomes" id="UP000077266"/>
    </source>
</evidence>
<feature type="compositionally biased region" description="Low complexity" evidence="1">
    <location>
        <begin position="8"/>
        <end position="19"/>
    </location>
</feature>
<dbReference type="AlphaFoldDB" id="A0A165D5G8"/>
<protein>
    <submittedName>
        <fullName evidence="2">Uncharacterized protein</fullName>
    </submittedName>
</protein>
<reference evidence="2 3" key="1">
    <citation type="journal article" date="2016" name="Mol. Biol. Evol.">
        <title>Comparative Genomics of Early-Diverging Mushroom-Forming Fungi Provides Insights into the Origins of Lignocellulose Decay Capabilities.</title>
        <authorList>
            <person name="Nagy L.G."/>
            <person name="Riley R."/>
            <person name="Tritt A."/>
            <person name="Adam C."/>
            <person name="Daum C."/>
            <person name="Floudas D."/>
            <person name="Sun H."/>
            <person name="Yadav J.S."/>
            <person name="Pangilinan J."/>
            <person name="Larsson K.H."/>
            <person name="Matsuura K."/>
            <person name="Barry K."/>
            <person name="Labutti K."/>
            <person name="Kuo R."/>
            <person name="Ohm R.A."/>
            <person name="Bhattacharya S.S."/>
            <person name="Shirouzu T."/>
            <person name="Yoshinaga Y."/>
            <person name="Martin F.M."/>
            <person name="Grigoriev I.V."/>
            <person name="Hibbett D.S."/>
        </authorList>
    </citation>
    <scope>NUCLEOTIDE SEQUENCE [LARGE SCALE GENOMIC DNA]</scope>
    <source>
        <strain evidence="2 3">HHB12029</strain>
    </source>
</reference>